<proteinExistence type="predicted"/>
<protein>
    <submittedName>
        <fullName evidence="2">Uncharacterized protein</fullName>
    </submittedName>
</protein>
<comment type="caution">
    <text evidence="2">The sequence shown here is derived from an EMBL/GenBank/DDBJ whole genome shotgun (WGS) entry which is preliminary data.</text>
</comment>
<name>A0A9P6EVG7_9FUNG</name>
<evidence type="ECO:0000313" key="3">
    <source>
        <dbReference type="Proteomes" id="UP000780801"/>
    </source>
</evidence>
<keyword evidence="3" id="KW-1185">Reference proteome</keyword>
<dbReference type="Proteomes" id="UP000780801">
    <property type="component" value="Unassembled WGS sequence"/>
</dbReference>
<sequence length="89" mass="9646">LPARSMPLSAVPQWAPRELWSPGFPYPQHACPPKFGMTVSYHNCPAISGSMCVTPTRPTVESTRTTQMSQPSSSSAARTPSVLPSRTYP</sequence>
<reference evidence="2" key="1">
    <citation type="journal article" date="2020" name="Fungal Divers.">
        <title>Resolving the Mortierellaceae phylogeny through synthesis of multi-gene phylogenetics and phylogenomics.</title>
        <authorList>
            <person name="Vandepol N."/>
            <person name="Liber J."/>
            <person name="Desiro A."/>
            <person name="Na H."/>
            <person name="Kennedy M."/>
            <person name="Barry K."/>
            <person name="Grigoriev I.V."/>
            <person name="Miller A.N."/>
            <person name="O'Donnell K."/>
            <person name="Stajich J.E."/>
            <person name="Bonito G."/>
        </authorList>
    </citation>
    <scope>NUCLEOTIDE SEQUENCE</scope>
    <source>
        <strain evidence="2">KOD1015</strain>
    </source>
</reference>
<feature type="non-terminal residue" evidence="2">
    <location>
        <position position="1"/>
    </location>
</feature>
<feature type="non-terminal residue" evidence="2">
    <location>
        <position position="89"/>
    </location>
</feature>
<dbReference type="EMBL" id="JAABOA010008394">
    <property type="protein sequence ID" value="KAF9535889.1"/>
    <property type="molecule type" value="Genomic_DNA"/>
</dbReference>
<dbReference type="AlphaFoldDB" id="A0A9P6EVG7"/>
<gene>
    <name evidence="2" type="ORF">BGW38_010405</name>
</gene>
<evidence type="ECO:0000313" key="2">
    <source>
        <dbReference type="EMBL" id="KAF9535889.1"/>
    </source>
</evidence>
<accession>A0A9P6EVG7</accession>
<evidence type="ECO:0000256" key="1">
    <source>
        <dbReference type="SAM" id="MobiDB-lite"/>
    </source>
</evidence>
<organism evidence="2 3">
    <name type="scientific">Lunasporangiospora selenospora</name>
    <dbReference type="NCBI Taxonomy" id="979761"/>
    <lineage>
        <taxon>Eukaryota</taxon>
        <taxon>Fungi</taxon>
        <taxon>Fungi incertae sedis</taxon>
        <taxon>Mucoromycota</taxon>
        <taxon>Mortierellomycotina</taxon>
        <taxon>Mortierellomycetes</taxon>
        <taxon>Mortierellales</taxon>
        <taxon>Mortierellaceae</taxon>
        <taxon>Lunasporangiospora</taxon>
    </lineage>
</organism>
<feature type="region of interest" description="Disordered" evidence="1">
    <location>
        <begin position="55"/>
        <end position="89"/>
    </location>
</feature>